<evidence type="ECO:0000256" key="4">
    <source>
        <dbReference type="ARBA" id="ARBA00022840"/>
    </source>
</evidence>
<dbReference type="EMBL" id="JBHUJB010000083">
    <property type="protein sequence ID" value="MFD2160487.1"/>
    <property type="molecule type" value="Genomic_DNA"/>
</dbReference>
<evidence type="ECO:0000256" key="5">
    <source>
        <dbReference type="SAM" id="Phobius"/>
    </source>
</evidence>
<dbReference type="InterPro" id="IPR000719">
    <property type="entry name" value="Prot_kinase_dom"/>
</dbReference>
<protein>
    <submittedName>
        <fullName evidence="7">Serine/threonine protein kinase</fullName>
    </submittedName>
</protein>
<dbReference type="RefSeq" id="WP_377091410.1">
    <property type="nucleotide sequence ID" value="NZ_JBHSJL010000014.1"/>
</dbReference>
<keyword evidence="8" id="KW-1185">Reference proteome</keyword>
<dbReference type="CDD" id="cd14014">
    <property type="entry name" value="STKc_PknB_like"/>
    <property type="match status" value="1"/>
</dbReference>
<evidence type="ECO:0000259" key="6">
    <source>
        <dbReference type="PROSITE" id="PS50011"/>
    </source>
</evidence>
<evidence type="ECO:0000256" key="1">
    <source>
        <dbReference type="ARBA" id="ARBA00022679"/>
    </source>
</evidence>
<evidence type="ECO:0000256" key="2">
    <source>
        <dbReference type="ARBA" id="ARBA00022741"/>
    </source>
</evidence>
<dbReference type="Gene3D" id="1.10.510.10">
    <property type="entry name" value="Transferase(Phosphotransferase) domain 1"/>
    <property type="match status" value="1"/>
</dbReference>
<dbReference type="PANTHER" id="PTHR43289:SF34">
    <property type="entry name" value="SERINE_THREONINE-PROTEIN KINASE YBDM-RELATED"/>
    <property type="match status" value="1"/>
</dbReference>
<feature type="transmembrane region" description="Helical" evidence="5">
    <location>
        <begin position="237"/>
        <end position="259"/>
    </location>
</feature>
<dbReference type="PANTHER" id="PTHR43289">
    <property type="entry name" value="MITOGEN-ACTIVATED PROTEIN KINASE KINASE KINASE 20-RELATED"/>
    <property type="match status" value="1"/>
</dbReference>
<sequence length="515" mass="58803">MTASLEHPNIIRIYDVGIDGGQPYFTMELIKGSTLDVWASRERPNLHQCLEVVSELCDAVAYAHEREVLHLDLKPQNVHMGEFGEIVLTDWGISHFLQRDEGVGASGVSAYVRGTPGFMAPEQSDVGASPTERVDVYGLGAILYFLLMGGALKRDLDLKDYLQAAKKDVLEGVSFGDIPESVIAILRKALVADAGVRYESVGALRKDLQDYLNGFAPSAESASWGKQLRLFYLRNRIVCRVVLGAMVAVVLLTVGYVNFLRQSESEAQRQRLAAEASEHIAREALEKFKQERSARLESKEVHSRQMVESSFAYLRRHLYLRSTQLAELAYEENIENVEARRLLARLYFIRFRFADALPLFEELPDGQDTELLEVCQRYVETGRPSVREVQSIYDGLWKGYEEIVMHSFLAHSRMNFSRESKDLMLKYMLERINNREDVDLVFNKKSKVLDLTRNGDLYRIWVHSGVDSDELWKFYHGFFILISVPAKKVLVDDTVENRHHYGVYSATTQVEVEYH</sequence>
<evidence type="ECO:0000313" key="8">
    <source>
        <dbReference type="Proteomes" id="UP001597389"/>
    </source>
</evidence>
<dbReference type="Proteomes" id="UP001597389">
    <property type="component" value="Unassembled WGS sequence"/>
</dbReference>
<reference evidence="8" key="1">
    <citation type="journal article" date="2019" name="Int. J. Syst. Evol. Microbiol.">
        <title>The Global Catalogue of Microorganisms (GCM) 10K type strain sequencing project: providing services to taxonomists for standard genome sequencing and annotation.</title>
        <authorList>
            <consortium name="The Broad Institute Genomics Platform"/>
            <consortium name="The Broad Institute Genome Sequencing Center for Infectious Disease"/>
            <person name="Wu L."/>
            <person name="Ma J."/>
        </authorList>
    </citation>
    <scope>NUCLEOTIDE SEQUENCE [LARGE SCALE GENOMIC DNA]</scope>
    <source>
        <strain evidence="8">CCUG 57942</strain>
    </source>
</reference>
<keyword evidence="4" id="KW-0067">ATP-binding</keyword>
<feature type="domain" description="Protein kinase" evidence="6">
    <location>
        <begin position="1"/>
        <end position="212"/>
    </location>
</feature>
<keyword evidence="2" id="KW-0547">Nucleotide-binding</keyword>
<accession>A0ABW4ZF64</accession>
<dbReference type="SUPFAM" id="SSF56112">
    <property type="entry name" value="Protein kinase-like (PK-like)"/>
    <property type="match status" value="1"/>
</dbReference>
<keyword evidence="7" id="KW-0723">Serine/threonine-protein kinase</keyword>
<comment type="caution">
    <text evidence="7">The sequence shown here is derived from an EMBL/GenBank/DDBJ whole genome shotgun (WGS) entry which is preliminary data.</text>
</comment>
<dbReference type="Pfam" id="PF00069">
    <property type="entry name" value="Pkinase"/>
    <property type="match status" value="1"/>
</dbReference>
<evidence type="ECO:0000313" key="7">
    <source>
        <dbReference type="EMBL" id="MFD2160487.1"/>
    </source>
</evidence>
<name>A0ABW4ZF64_9BACT</name>
<gene>
    <name evidence="7" type="ORF">ACFSW8_16400</name>
</gene>
<keyword evidence="3 7" id="KW-0418">Kinase</keyword>
<keyword evidence="5" id="KW-1133">Transmembrane helix</keyword>
<keyword evidence="5" id="KW-0472">Membrane</keyword>
<dbReference type="GO" id="GO:0004674">
    <property type="term" value="F:protein serine/threonine kinase activity"/>
    <property type="evidence" value="ECO:0007669"/>
    <property type="project" value="UniProtKB-KW"/>
</dbReference>
<proteinExistence type="predicted"/>
<dbReference type="PROSITE" id="PS50011">
    <property type="entry name" value="PROTEIN_KINASE_DOM"/>
    <property type="match status" value="1"/>
</dbReference>
<dbReference type="InterPro" id="IPR011009">
    <property type="entry name" value="Kinase-like_dom_sf"/>
</dbReference>
<organism evidence="7 8">
    <name type="scientific">Rubritalea tangerina</name>
    <dbReference type="NCBI Taxonomy" id="430798"/>
    <lineage>
        <taxon>Bacteria</taxon>
        <taxon>Pseudomonadati</taxon>
        <taxon>Verrucomicrobiota</taxon>
        <taxon>Verrucomicrobiia</taxon>
        <taxon>Verrucomicrobiales</taxon>
        <taxon>Rubritaleaceae</taxon>
        <taxon>Rubritalea</taxon>
    </lineage>
</organism>
<dbReference type="SMART" id="SM00220">
    <property type="entry name" value="S_TKc"/>
    <property type="match status" value="1"/>
</dbReference>
<evidence type="ECO:0000256" key="3">
    <source>
        <dbReference type="ARBA" id="ARBA00022777"/>
    </source>
</evidence>
<keyword evidence="5" id="KW-0812">Transmembrane</keyword>
<keyword evidence="1" id="KW-0808">Transferase</keyword>